<dbReference type="Gene3D" id="3.40.710.10">
    <property type="entry name" value="DD-peptidase/beta-lactamase superfamily"/>
    <property type="match status" value="1"/>
</dbReference>
<dbReference type="STRING" id="120956.SAMN05421791_10678"/>
<feature type="domain" description="Beta-lactamase class A catalytic" evidence="2">
    <location>
        <begin position="107"/>
        <end position="297"/>
    </location>
</feature>
<dbReference type="GO" id="GO:0008800">
    <property type="term" value="F:beta-lactamase activity"/>
    <property type="evidence" value="ECO:0007669"/>
    <property type="project" value="InterPro"/>
</dbReference>
<protein>
    <submittedName>
        <fullName evidence="3">Beta-lactamase enzyme family protein</fullName>
    </submittedName>
</protein>
<dbReference type="GO" id="GO:0030655">
    <property type="term" value="P:beta-lactam antibiotic catabolic process"/>
    <property type="evidence" value="ECO:0007669"/>
    <property type="project" value="InterPro"/>
</dbReference>
<dbReference type="EMBL" id="FNCK01000006">
    <property type="protein sequence ID" value="SDG36409.1"/>
    <property type="molecule type" value="Genomic_DNA"/>
</dbReference>
<dbReference type="SUPFAM" id="SSF56601">
    <property type="entry name" value="beta-lactamase/transpeptidase-like"/>
    <property type="match status" value="1"/>
</dbReference>
<feature type="compositionally biased region" description="Polar residues" evidence="1">
    <location>
        <begin position="35"/>
        <end position="45"/>
    </location>
</feature>
<organism evidence="3 4">
    <name type="scientific">Facklamia miroungae</name>
    <dbReference type="NCBI Taxonomy" id="120956"/>
    <lineage>
        <taxon>Bacteria</taxon>
        <taxon>Bacillati</taxon>
        <taxon>Bacillota</taxon>
        <taxon>Bacilli</taxon>
        <taxon>Lactobacillales</taxon>
        <taxon>Aerococcaceae</taxon>
        <taxon>Facklamia</taxon>
    </lineage>
</organism>
<dbReference type="GO" id="GO:0046677">
    <property type="term" value="P:response to antibiotic"/>
    <property type="evidence" value="ECO:0007669"/>
    <property type="project" value="InterPro"/>
</dbReference>
<keyword evidence="4" id="KW-1185">Reference proteome</keyword>
<feature type="compositionally biased region" description="Basic and acidic residues" evidence="1">
    <location>
        <begin position="47"/>
        <end position="64"/>
    </location>
</feature>
<dbReference type="OrthoDB" id="2134071at2"/>
<evidence type="ECO:0000259" key="2">
    <source>
        <dbReference type="Pfam" id="PF13354"/>
    </source>
</evidence>
<feature type="region of interest" description="Disordered" evidence="1">
    <location>
        <begin position="31"/>
        <end position="64"/>
    </location>
</feature>
<reference evidence="3 4" key="1">
    <citation type="submission" date="2016-10" db="EMBL/GenBank/DDBJ databases">
        <authorList>
            <person name="de Groot N.N."/>
        </authorList>
    </citation>
    <scope>NUCLEOTIDE SEQUENCE [LARGE SCALE GENOMIC DNA]</scope>
    <source>
        <strain evidence="3 4">ATCC BAA-466</strain>
    </source>
</reference>
<sequence length="326" mass="37130">MSFKRLFILIIFVFLTGCQNNSLTQTELNSHETTIHTSTQEVNSTKKTSDDSPSPEKDSSKKQEKIAFSRDYSQYGSIDELINELIDKYNYPASRLGIAYQNYIIDESYYLNENIALNAASTNKVGTAVLYLDLIEEGKINWDSQLPASTYDFETGGGQITNNPIQSSYRLEDLIANLLVYSDNTAWNILINYYQNNFGHFNHALIENSGATQIPDTLYSNLNFATPNTLLGYLTKIADNKKYLPIVEYLSESEHGQRFKLYINDGMATKYGQFDYAYHDTGIFYENGQAIYALVLMTDGVGTVDPFMGELNLIINEWYHYRLSLQ</sequence>
<dbReference type="InterPro" id="IPR012338">
    <property type="entry name" value="Beta-lactam/transpept-like"/>
</dbReference>
<dbReference type="InterPro" id="IPR000871">
    <property type="entry name" value="Beta-lactam_class-A"/>
</dbReference>
<evidence type="ECO:0000313" key="4">
    <source>
        <dbReference type="Proteomes" id="UP000199708"/>
    </source>
</evidence>
<dbReference type="PANTHER" id="PTHR35333">
    <property type="entry name" value="BETA-LACTAMASE"/>
    <property type="match status" value="1"/>
</dbReference>
<name>A0A1G7TNZ2_9LACT</name>
<dbReference type="AlphaFoldDB" id="A0A1G7TNZ2"/>
<proteinExistence type="predicted"/>
<dbReference type="Proteomes" id="UP000199708">
    <property type="component" value="Unassembled WGS sequence"/>
</dbReference>
<dbReference type="PANTHER" id="PTHR35333:SF3">
    <property type="entry name" value="BETA-LACTAMASE-TYPE TRANSPEPTIDASE FOLD CONTAINING PROTEIN"/>
    <property type="match status" value="1"/>
</dbReference>
<accession>A0A1G7TNZ2</accession>
<dbReference type="InterPro" id="IPR045155">
    <property type="entry name" value="Beta-lactam_cat"/>
</dbReference>
<dbReference type="RefSeq" id="WP_090290087.1">
    <property type="nucleotide sequence ID" value="NZ_FNCK01000006.1"/>
</dbReference>
<gene>
    <name evidence="3" type="ORF">SAMN05421791_10678</name>
</gene>
<evidence type="ECO:0000256" key="1">
    <source>
        <dbReference type="SAM" id="MobiDB-lite"/>
    </source>
</evidence>
<dbReference type="Pfam" id="PF13354">
    <property type="entry name" value="Beta-lactamase2"/>
    <property type="match status" value="1"/>
</dbReference>
<evidence type="ECO:0000313" key="3">
    <source>
        <dbReference type="EMBL" id="SDG36409.1"/>
    </source>
</evidence>
<dbReference type="PROSITE" id="PS51257">
    <property type="entry name" value="PROKAR_LIPOPROTEIN"/>
    <property type="match status" value="1"/>
</dbReference>